<feature type="domain" description="RNA polymerase sigma-70 region 2" evidence="7">
    <location>
        <begin position="15"/>
        <end position="75"/>
    </location>
</feature>
<dbReference type="EMBL" id="CP073721">
    <property type="protein sequence ID" value="UWZ39942.1"/>
    <property type="molecule type" value="Genomic_DNA"/>
</dbReference>
<dbReference type="InterPro" id="IPR013325">
    <property type="entry name" value="RNA_pol_sigma_r2"/>
</dbReference>
<accession>A0ABY5ZGR4</accession>
<comment type="similarity">
    <text evidence="1">Belongs to the sigma-70 factor family. ECF subfamily.</text>
</comment>
<dbReference type="InterPro" id="IPR039425">
    <property type="entry name" value="RNA_pol_sigma-70-like"/>
</dbReference>
<dbReference type="InterPro" id="IPR036388">
    <property type="entry name" value="WH-like_DNA-bd_sf"/>
</dbReference>
<evidence type="ECO:0000256" key="2">
    <source>
        <dbReference type="ARBA" id="ARBA00023015"/>
    </source>
</evidence>
<dbReference type="InterPro" id="IPR014284">
    <property type="entry name" value="RNA_pol_sigma-70_dom"/>
</dbReference>
<dbReference type="InterPro" id="IPR013249">
    <property type="entry name" value="RNA_pol_sigma70_r4_t2"/>
</dbReference>
<gene>
    <name evidence="9" type="ORF">Drose_18075</name>
</gene>
<dbReference type="PANTHER" id="PTHR43133">
    <property type="entry name" value="RNA POLYMERASE ECF-TYPE SIGMA FACTO"/>
    <property type="match status" value="1"/>
</dbReference>
<name>A0ABY5ZGR4_9ACTN</name>
<evidence type="ECO:0000313" key="10">
    <source>
        <dbReference type="Proteomes" id="UP001058271"/>
    </source>
</evidence>
<keyword evidence="5" id="KW-0804">Transcription</keyword>
<evidence type="ECO:0000256" key="4">
    <source>
        <dbReference type="ARBA" id="ARBA00023125"/>
    </source>
</evidence>
<dbReference type="Pfam" id="PF08281">
    <property type="entry name" value="Sigma70_r4_2"/>
    <property type="match status" value="1"/>
</dbReference>
<keyword evidence="4" id="KW-0238">DNA-binding</keyword>
<evidence type="ECO:0000256" key="1">
    <source>
        <dbReference type="ARBA" id="ARBA00010641"/>
    </source>
</evidence>
<organism evidence="9 10">
    <name type="scientific">Dactylosporangium roseum</name>
    <dbReference type="NCBI Taxonomy" id="47989"/>
    <lineage>
        <taxon>Bacteria</taxon>
        <taxon>Bacillati</taxon>
        <taxon>Actinomycetota</taxon>
        <taxon>Actinomycetes</taxon>
        <taxon>Micromonosporales</taxon>
        <taxon>Micromonosporaceae</taxon>
        <taxon>Dactylosporangium</taxon>
    </lineage>
</organism>
<dbReference type="SUPFAM" id="SSF88659">
    <property type="entry name" value="Sigma3 and sigma4 domains of RNA polymerase sigma factors"/>
    <property type="match status" value="1"/>
</dbReference>
<dbReference type="SUPFAM" id="SSF88946">
    <property type="entry name" value="Sigma2 domain of RNA polymerase sigma factors"/>
    <property type="match status" value="1"/>
</dbReference>
<feature type="domain" description="RNA polymerase sigma factor 70 region 4 type 2" evidence="8">
    <location>
        <begin position="108"/>
        <end position="159"/>
    </location>
</feature>
<keyword evidence="3" id="KW-0731">Sigma factor</keyword>
<evidence type="ECO:0000259" key="8">
    <source>
        <dbReference type="Pfam" id="PF08281"/>
    </source>
</evidence>
<protein>
    <submittedName>
        <fullName evidence="9">Sigma-70 family RNA polymerase sigma factor</fullName>
    </submittedName>
</protein>
<evidence type="ECO:0000313" key="9">
    <source>
        <dbReference type="EMBL" id="UWZ39942.1"/>
    </source>
</evidence>
<evidence type="ECO:0000256" key="5">
    <source>
        <dbReference type="ARBA" id="ARBA00023163"/>
    </source>
</evidence>
<keyword evidence="2" id="KW-0805">Transcription regulation</keyword>
<dbReference type="Pfam" id="PF04542">
    <property type="entry name" value="Sigma70_r2"/>
    <property type="match status" value="1"/>
</dbReference>
<proteinExistence type="inferred from homology"/>
<dbReference type="RefSeq" id="WP_260729379.1">
    <property type="nucleotide sequence ID" value="NZ_BAAABS010000090.1"/>
</dbReference>
<dbReference type="InterPro" id="IPR007627">
    <property type="entry name" value="RNA_pol_sigma70_r2"/>
</dbReference>
<sequence>MDGDSRRGPAWHDALYRRFQPVVHRFLFREVAFSDVEDLVQKTFETAWAKRDTVPDKPIGWLLKTAHNHAREHHRWLSRHPAPVDTTQDDWVCGAAGDDDGASTCTRLDLHRAWSRLSRDDQRILLLADVDGRTGEEIGEVLGISAATARKRLERARERARALLRDGDGDTPPGAGLSETIGRGGQSGSARRRR</sequence>
<dbReference type="Gene3D" id="1.10.10.10">
    <property type="entry name" value="Winged helix-like DNA-binding domain superfamily/Winged helix DNA-binding domain"/>
    <property type="match status" value="1"/>
</dbReference>
<dbReference type="Gene3D" id="1.10.1740.10">
    <property type="match status" value="1"/>
</dbReference>
<dbReference type="InterPro" id="IPR013324">
    <property type="entry name" value="RNA_pol_sigma_r3/r4-like"/>
</dbReference>
<evidence type="ECO:0000256" key="6">
    <source>
        <dbReference type="SAM" id="MobiDB-lite"/>
    </source>
</evidence>
<keyword evidence="10" id="KW-1185">Reference proteome</keyword>
<feature type="region of interest" description="Disordered" evidence="6">
    <location>
        <begin position="162"/>
        <end position="194"/>
    </location>
</feature>
<reference evidence="9" key="1">
    <citation type="submission" date="2021-04" db="EMBL/GenBank/DDBJ databases">
        <title>Biosynthetic gene clusters of Dactylosporangioum roseum.</title>
        <authorList>
            <person name="Hartkoorn R.C."/>
            <person name="Beaudoing E."/>
            <person name="Hot D."/>
            <person name="Moureu S."/>
        </authorList>
    </citation>
    <scope>NUCLEOTIDE SEQUENCE</scope>
    <source>
        <strain evidence="9">NRRL B-16295</strain>
    </source>
</reference>
<evidence type="ECO:0000256" key="3">
    <source>
        <dbReference type="ARBA" id="ARBA00023082"/>
    </source>
</evidence>
<dbReference type="Proteomes" id="UP001058271">
    <property type="component" value="Chromosome"/>
</dbReference>
<evidence type="ECO:0000259" key="7">
    <source>
        <dbReference type="Pfam" id="PF04542"/>
    </source>
</evidence>
<dbReference type="PANTHER" id="PTHR43133:SF8">
    <property type="entry name" value="RNA POLYMERASE SIGMA FACTOR HI_1459-RELATED"/>
    <property type="match status" value="1"/>
</dbReference>
<dbReference type="NCBIfam" id="TIGR02937">
    <property type="entry name" value="sigma70-ECF"/>
    <property type="match status" value="1"/>
</dbReference>